<dbReference type="Proteomes" id="UP001180536">
    <property type="component" value="Unassembled WGS sequence"/>
</dbReference>
<gene>
    <name evidence="2" type="ORF">J2X16_002615</name>
</gene>
<name>A0ABU1Z9J9_9BURK</name>
<dbReference type="Pfam" id="PF06037">
    <property type="entry name" value="DUF922"/>
    <property type="match status" value="1"/>
</dbReference>
<keyword evidence="3" id="KW-1185">Reference proteome</keyword>
<dbReference type="InterPro" id="IPR010321">
    <property type="entry name" value="DUF922"/>
</dbReference>
<sequence>MRPVLRAAALALLAAAPAGATAAVTETGRQRLYEVHQPAATSLLQALNQATPVRGESGQVFFGYTEWQLHWKYRYRRQADGVCKLTAVDVTLDVTTTLPEFKTGTAQGRAEFERFLPALVEHEEGHRRIGQETARDIDAALSGLEPMASCALLEAEIARLGSDHLERSRRANKHYDETTRHGCTQGACVNR</sequence>
<dbReference type="GO" id="GO:0008233">
    <property type="term" value="F:peptidase activity"/>
    <property type="evidence" value="ECO:0007669"/>
    <property type="project" value="UniProtKB-KW"/>
</dbReference>
<accession>A0ABU1Z9J9</accession>
<keyword evidence="1" id="KW-0732">Signal</keyword>
<keyword evidence="2" id="KW-0645">Protease</keyword>
<reference evidence="2 3" key="1">
    <citation type="submission" date="2023-07" db="EMBL/GenBank/DDBJ databases">
        <title>Sorghum-associated microbial communities from plants grown in Nebraska, USA.</title>
        <authorList>
            <person name="Schachtman D."/>
        </authorList>
    </citation>
    <scope>NUCLEOTIDE SEQUENCE [LARGE SCALE GENOMIC DNA]</scope>
    <source>
        <strain evidence="2 3">BE310</strain>
    </source>
</reference>
<feature type="chain" id="PRO_5045842973" evidence="1">
    <location>
        <begin position="23"/>
        <end position="191"/>
    </location>
</feature>
<dbReference type="GO" id="GO:0006508">
    <property type="term" value="P:proteolysis"/>
    <property type="evidence" value="ECO:0007669"/>
    <property type="project" value="UniProtKB-KW"/>
</dbReference>
<evidence type="ECO:0000313" key="3">
    <source>
        <dbReference type="Proteomes" id="UP001180536"/>
    </source>
</evidence>
<keyword evidence="2" id="KW-0378">Hydrolase</keyword>
<comment type="caution">
    <text evidence="2">The sequence shown here is derived from an EMBL/GenBank/DDBJ whole genome shotgun (WGS) entry which is preliminary data.</text>
</comment>
<evidence type="ECO:0000313" key="2">
    <source>
        <dbReference type="EMBL" id="MDR7297268.1"/>
    </source>
</evidence>
<protein>
    <submittedName>
        <fullName evidence="2">Secreted Zn-dependent protease</fullName>
    </submittedName>
</protein>
<organism evidence="2 3">
    <name type="scientific">Pelomonas aquatica</name>
    <dbReference type="NCBI Taxonomy" id="431058"/>
    <lineage>
        <taxon>Bacteria</taxon>
        <taxon>Pseudomonadati</taxon>
        <taxon>Pseudomonadota</taxon>
        <taxon>Betaproteobacteria</taxon>
        <taxon>Burkholderiales</taxon>
        <taxon>Sphaerotilaceae</taxon>
        <taxon>Roseateles</taxon>
    </lineage>
</organism>
<proteinExistence type="predicted"/>
<dbReference type="EMBL" id="JAVDXQ010000003">
    <property type="protein sequence ID" value="MDR7297268.1"/>
    <property type="molecule type" value="Genomic_DNA"/>
</dbReference>
<evidence type="ECO:0000256" key="1">
    <source>
        <dbReference type="SAM" id="SignalP"/>
    </source>
</evidence>
<feature type="signal peptide" evidence="1">
    <location>
        <begin position="1"/>
        <end position="22"/>
    </location>
</feature>